<reference evidence="1 2" key="1">
    <citation type="submission" date="2023-08" db="EMBL/GenBank/DDBJ databases">
        <title>Complete Genome Sequence of Pseudomonas entomophila TVIN A01.</title>
        <authorList>
            <person name="Shelke T."/>
            <person name="Mahar N.S."/>
            <person name="Gupta I."/>
            <person name="Gupta V."/>
        </authorList>
    </citation>
    <scope>NUCLEOTIDE SEQUENCE [LARGE SCALE GENOMIC DNA]</scope>
    <source>
        <strain evidence="1 2">TVIN-A01</strain>
    </source>
</reference>
<dbReference type="Proteomes" id="UP001183127">
    <property type="component" value="Chromosome"/>
</dbReference>
<gene>
    <name evidence="1" type="ORF">RAH46_06720</name>
</gene>
<protein>
    <recommendedName>
        <fullName evidence="3">Knr4/Smi1-like domain-containing protein</fullName>
    </recommendedName>
</protein>
<accession>A0ABY9QTH7</accession>
<dbReference type="RefSeq" id="WP_158020270.1">
    <property type="nucleotide sequence ID" value="NZ_CP132921.1"/>
</dbReference>
<dbReference type="EMBL" id="CP132921">
    <property type="protein sequence ID" value="WMW07024.1"/>
    <property type="molecule type" value="Genomic_DNA"/>
</dbReference>
<evidence type="ECO:0008006" key="3">
    <source>
        <dbReference type="Google" id="ProtNLM"/>
    </source>
</evidence>
<sequence>MRDLEIALQELKSVHAKYHLPGVFRSGRGAETDWPASIPAARELVLFYNACEPLGVKLETGLTPLKLMALDDLEKAQVGYRWSNAAGGLVSLAAWPEQHVVIMDDIGGGKPLIAVTGEPGLPVYANYGAGPPFEVAAKFADFLIALARLIDIVHGEFCIFDVFDDDGVVEAFRSRTQAEIEPVLGAENFGRFFDYFYG</sequence>
<proteinExistence type="predicted"/>
<keyword evidence="2" id="KW-1185">Reference proteome</keyword>
<evidence type="ECO:0000313" key="1">
    <source>
        <dbReference type="EMBL" id="WMW07024.1"/>
    </source>
</evidence>
<organism evidence="1 2">
    <name type="scientific">Pseudomonas entomophila</name>
    <dbReference type="NCBI Taxonomy" id="312306"/>
    <lineage>
        <taxon>Bacteria</taxon>
        <taxon>Pseudomonadati</taxon>
        <taxon>Pseudomonadota</taxon>
        <taxon>Gammaproteobacteria</taxon>
        <taxon>Pseudomonadales</taxon>
        <taxon>Pseudomonadaceae</taxon>
        <taxon>Pseudomonas</taxon>
    </lineage>
</organism>
<dbReference type="GeneID" id="32807570"/>
<evidence type="ECO:0000313" key="2">
    <source>
        <dbReference type="Proteomes" id="UP001183127"/>
    </source>
</evidence>
<name>A0ABY9QTH7_9PSED</name>